<reference evidence="3 4" key="1">
    <citation type="submission" date="2023-07" db="EMBL/GenBank/DDBJ databases">
        <title>Genomic Encyclopedia of Type Strains, Phase IV (KMG-IV): sequencing the most valuable type-strain genomes for metagenomic binning, comparative biology and taxonomic classification.</title>
        <authorList>
            <person name="Goeker M."/>
        </authorList>
    </citation>
    <scope>NUCLEOTIDE SEQUENCE [LARGE SCALE GENOMIC DNA]</scope>
    <source>
        <strain evidence="3 4">DSM 12751</strain>
    </source>
</reference>
<keyword evidence="2" id="KW-1133">Transmembrane helix</keyword>
<feature type="transmembrane region" description="Helical" evidence="2">
    <location>
        <begin position="174"/>
        <end position="194"/>
    </location>
</feature>
<evidence type="ECO:0000256" key="1">
    <source>
        <dbReference type="PIRNR" id="PIRNR038973"/>
    </source>
</evidence>
<dbReference type="Pfam" id="PF01944">
    <property type="entry name" value="SpoIIM"/>
    <property type="match status" value="1"/>
</dbReference>
<proteinExistence type="predicted"/>
<evidence type="ECO:0000256" key="2">
    <source>
        <dbReference type="SAM" id="Phobius"/>
    </source>
</evidence>
<sequence>MRFKIGQVMNQHVQDHSSLYLFVVILFVMGVIFGTLTVQSLGYNQQADLFYYFEQFMNQLRSDHFFDSQHALGQNFFNHLKYMGFIWILGLSIIGLPIILVLLFLKGVFIGFTVGFFIHQMGLKGLLFSVVTIVPQNLILVPALLFISVLSISFSLKLIAHLVAQQRIRQRPSFIKYTSVMLALSIVLFLVALFETYFSPTVMKMVG</sequence>
<comment type="subunit">
    <text evidence="1">Component of the MPD complex composed of SpoIIM, SpoIIP and SpoIID.</text>
</comment>
<feature type="transmembrane region" description="Helical" evidence="2">
    <location>
        <begin position="112"/>
        <end position="133"/>
    </location>
</feature>
<keyword evidence="1" id="KW-1003">Cell membrane</keyword>
<dbReference type="RefSeq" id="WP_307390252.1">
    <property type="nucleotide sequence ID" value="NZ_BAAADK010000018.1"/>
</dbReference>
<keyword evidence="1 2" id="KW-0812">Transmembrane</keyword>
<protein>
    <recommendedName>
        <fullName evidence="1">Stage II sporulation protein M</fullName>
    </recommendedName>
</protein>
<dbReference type="InterPro" id="IPR002798">
    <property type="entry name" value="SpoIIM-like"/>
</dbReference>
<keyword evidence="4" id="KW-1185">Reference proteome</keyword>
<keyword evidence="1 2" id="KW-0472">Membrane</keyword>
<feature type="transmembrane region" description="Helical" evidence="2">
    <location>
        <begin position="139"/>
        <end position="162"/>
    </location>
</feature>
<feature type="transmembrane region" description="Helical" evidence="2">
    <location>
        <begin position="20"/>
        <end position="43"/>
    </location>
</feature>
<comment type="subcellular location">
    <subcellularLocation>
        <location evidence="1">Cell membrane</location>
        <topology evidence="1">Multi-pass membrane protein</topology>
    </subcellularLocation>
    <text evidence="1">Localizes to the sporulation septum and to the second division site within the mother cell. Before the start of engulfment localizes to the septal midpoint, then spreads throughout the septum prior to becoming enriched at the leading edge of the engulfing membrane, where it remains until the completion of membrane migration. Some remain partially trapped at the septum during engulfment and upon completion of engulfment become dispersed in the outer forespore membrane. Localization of the MPD complex to the septal membrane is dependent on SpoIIB.</text>
</comment>
<dbReference type="Proteomes" id="UP001235840">
    <property type="component" value="Unassembled WGS sequence"/>
</dbReference>
<keyword evidence="1" id="KW-0749">Sporulation</keyword>
<organism evidence="3 4">
    <name type="scientific">Caldalkalibacillus horti</name>
    <dbReference type="NCBI Taxonomy" id="77523"/>
    <lineage>
        <taxon>Bacteria</taxon>
        <taxon>Bacillati</taxon>
        <taxon>Bacillota</taxon>
        <taxon>Bacilli</taxon>
        <taxon>Bacillales</taxon>
        <taxon>Bacillaceae</taxon>
        <taxon>Caldalkalibacillus</taxon>
    </lineage>
</organism>
<comment type="function">
    <text evidence="1">Required for complete septum migration and engulfment of the forespore compartment during sporulation. Required for stabilizing and recruiting of SpoIIP to the septal membrane.</text>
</comment>
<name>A0ABT9VUG7_9BACI</name>
<accession>A0ABT9VUG7</accession>
<dbReference type="InterPro" id="IPR014196">
    <property type="entry name" value="SpoIIM"/>
</dbReference>
<dbReference type="EMBL" id="JAUSTY010000002">
    <property type="protein sequence ID" value="MDQ0164524.1"/>
    <property type="molecule type" value="Genomic_DNA"/>
</dbReference>
<evidence type="ECO:0000313" key="3">
    <source>
        <dbReference type="EMBL" id="MDQ0164524.1"/>
    </source>
</evidence>
<dbReference type="NCBIfam" id="TIGR02831">
    <property type="entry name" value="spo_II_M"/>
    <property type="match status" value="1"/>
</dbReference>
<gene>
    <name evidence="3" type="ORF">J2S11_000424</name>
</gene>
<dbReference type="PIRSF" id="PIRSF038973">
    <property type="entry name" value="SpoIIM"/>
    <property type="match status" value="1"/>
</dbReference>
<evidence type="ECO:0000313" key="4">
    <source>
        <dbReference type="Proteomes" id="UP001235840"/>
    </source>
</evidence>
<feature type="transmembrane region" description="Helical" evidence="2">
    <location>
        <begin position="85"/>
        <end position="105"/>
    </location>
</feature>
<comment type="caution">
    <text evidence="3">The sequence shown here is derived from an EMBL/GenBank/DDBJ whole genome shotgun (WGS) entry which is preliminary data.</text>
</comment>